<dbReference type="EMBL" id="JBBPFD010000004">
    <property type="protein sequence ID" value="KAK7930197.1"/>
    <property type="molecule type" value="Genomic_DNA"/>
</dbReference>
<name>A0AAW0PTW9_9GOBI</name>
<keyword evidence="3" id="KW-1185">Reference proteome</keyword>
<sequence length="121" mass="12599">MALSAFRMISLNSDLPGTHCDEGPAETPSVTVQQGLSLSTAPGLPAGMRTTEPGVPASAPRGWCAPGDRSTPRSHAEERQAGSSRPCLRQDSRGRKLQRPGDLPGEAGPEGLVLAFQPISV</sequence>
<feature type="compositionally biased region" description="Polar residues" evidence="1">
    <location>
        <begin position="28"/>
        <end position="40"/>
    </location>
</feature>
<feature type="compositionally biased region" description="Basic and acidic residues" evidence="1">
    <location>
        <begin position="70"/>
        <end position="80"/>
    </location>
</feature>
<comment type="caution">
    <text evidence="2">The sequence shown here is derived from an EMBL/GenBank/DDBJ whole genome shotgun (WGS) entry which is preliminary data.</text>
</comment>
<reference evidence="3" key="1">
    <citation type="submission" date="2024-04" db="EMBL/GenBank/DDBJ databases">
        <title>Salinicola lusitanus LLJ914,a marine bacterium isolated from the Okinawa Trough.</title>
        <authorList>
            <person name="Li J."/>
        </authorList>
    </citation>
    <scope>NUCLEOTIDE SEQUENCE [LARGE SCALE GENOMIC DNA]</scope>
</reference>
<proteinExistence type="predicted"/>
<evidence type="ECO:0000256" key="1">
    <source>
        <dbReference type="SAM" id="MobiDB-lite"/>
    </source>
</evidence>
<protein>
    <submittedName>
        <fullName evidence="2">Uncharacterized protein</fullName>
    </submittedName>
</protein>
<gene>
    <name evidence="2" type="ORF">WMY93_006592</name>
</gene>
<feature type="region of interest" description="Disordered" evidence="1">
    <location>
        <begin position="13"/>
        <end position="121"/>
    </location>
</feature>
<dbReference type="AlphaFoldDB" id="A0AAW0PTW9"/>
<dbReference type="Proteomes" id="UP001460270">
    <property type="component" value="Unassembled WGS sequence"/>
</dbReference>
<accession>A0AAW0PTW9</accession>
<evidence type="ECO:0000313" key="3">
    <source>
        <dbReference type="Proteomes" id="UP001460270"/>
    </source>
</evidence>
<organism evidence="2 3">
    <name type="scientific">Mugilogobius chulae</name>
    <name type="common">yellowstripe goby</name>
    <dbReference type="NCBI Taxonomy" id="88201"/>
    <lineage>
        <taxon>Eukaryota</taxon>
        <taxon>Metazoa</taxon>
        <taxon>Chordata</taxon>
        <taxon>Craniata</taxon>
        <taxon>Vertebrata</taxon>
        <taxon>Euteleostomi</taxon>
        <taxon>Actinopterygii</taxon>
        <taxon>Neopterygii</taxon>
        <taxon>Teleostei</taxon>
        <taxon>Neoteleostei</taxon>
        <taxon>Acanthomorphata</taxon>
        <taxon>Gobiaria</taxon>
        <taxon>Gobiiformes</taxon>
        <taxon>Gobioidei</taxon>
        <taxon>Gobiidae</taxon>
        <taxon>Gobionellinae</taxon>
        <taxon>Mugilogobius</taxon>
    </lineage>
</organism>
<evidence type="ECO:0000313" key="2">
    <source>
        <dbReference type="EMBL" id="KAK7930197.1"/>
    </source>
</evidence>